<reference evidence="3" key="1">
    <citation type="journal article" date="2020" name="BMC Genomics">
        <title>Correction to: Identification and distribution of gene clusters required for synthesis of sphingolipid metabolism inhibitors in diverse species of the filamentous fungus Fusarium.</title>
        <authorList>
            <person name="Kim H.S."/>
            <person name="Lohmar J.M."/>
            <person name="Busman M."/>
            <person name="Brown D.W."/>
            <person name="Naumann T.A."/>
            <person name="Divon H.H."/>
            <person name="Lysoe E."/>
            <person name="Uhlig S."/>
            <person name="Proctor R.H."/>
        </authorList>
    </citation>
    <scope>NUCLEOTIDE SEQUENCE [LARGE SCALE GENOMIC DNA]</scope>
    <source>
        <strain evidence="3">NRRL 25331</strain>
    </source>
</reference>
<accession>A0A8H5WYR4</accession>
<sequence>MAQRIVAFAALVSVVAGQSGGIQRGLQYGEYWAPTTKDSDLVSANFPDVNINLRSPAFLNPEKIPARFSNGTEGPTNDIELGQTTNLNASKILANVTKTTLFATLLRSMTG</sequence>
<organism evidence="2 3">
    <name type="scientific">Fusarium circinatum</name>
    <name type="common">Pitch canker fungus</name>
    <name type="synonym">Gibberella circinata</name>
    <dbReference type="NCBI Taxonomy" id="48490"/>
    <lineage>
        <taxon>Eukaryota</taxon>
        <taxon>Fungi</taxon>
        <taxon>Dikarya</taxon>
        <taxon>Ascomycota</taxon>
        <taxon>Pezizomycotina</taxon>
        <taxon>Sordariomycetes</taxon>
        <taxon>Hypocreomycetidae</taxon>
        <taxon>Hypocreales</taxon>
        <taxon>Nectriaceae</taxon>
        <taxon>Fusarium</taxon>
        <taxon>Fusarium fujikuroi species complex</taxon>
    </lineage>
</organism>
<feature type="signal peptide" evidence="1">
    <location>
        <begin position="1"/>
        <end position="17"/>
    </location>
</feature>
<proteinExistence type="predicted"/>
<dbReference type="EMBL" id="JAAQPE010000238">
    <property type="protein sequence ID" value="KAF5675965.1"/>
    <property type="molecule type" value="Genomic_DNA"/>
</dbReference>
<evidence type="ECO:0000313" key="3">
    <source>
        <dbReference type="Proteomes" id="UP000572754"/>
    </source>
</evidence>
<keyword evidence="3" id="KW-1185">Reference proteome</keyword>
<keyword evidence="2" id="KW-0121">Carboxypeptidase</keyword>
<dbReference type="AlphaFoldDB" id="A0A8H5WYR4"/>
<feature type="chain" id="PRO_5034917374" evidence="1">
    <location>
        <begin position="18"/>
        <end position="111"/>
    </location>
</feature>
<evidence type="ECO:0000313" key="2">
    <source>
        <dbReference type="EMBL" id="KAF5675965.1"/>
    </source>
</evidence>
<comment type="caution">
    <text evidence="2">The sequence shown here is derived from an EMBL/GenBank/DDBJ whole genome shotgun (WGS) entry which is preliminary data.</text>
</comment>
<keyword evidence="2" id="KW-0645">Protease</keyword>
<protein>
    <submittedName>
        <fullName evidence="2">Carboxypeptidase 2</fullName>
    </submittedName>
</protein>
<keyword evidence="1" id="KW-0732">Signal</keyword>
<gene>
    <name evidence="2" type="ORF">FCIRC_7196</name>
</gene>
<reference evidence="2 3" key="2">
    <citation type="submission" date="2020-05" db="EMBL/GenBank/DDBJ databases">
        <title>Identification and distribution of gene clusters putatively required for synthesis of sphingolipid metabolism inhibitors in phylogenetically diverse species of the filamentous fungus Fusarium.</title>
        <authorList>
            <person name="Kim H.-S."/>
            <person name="Busman M."/>
            <person name="Brown D.W."/>
            <person name="Divon H."/>
            <person name="Uhlig S."/>
            <person name="Proctor R.H."/>
        </authorList>
    </citation>
    <scope>NUCLEOTIDE SEQUENCE [LARGE SCALE GENOMIC DNA]</scope>
    <source>
        <strain evidence="2 3">NRRL 25331</strain>
    </source>
</reference>
<dbReference type="GO" id="GO:0004180">
    <property type="term" value="F:carboxypeptidase activity"/>
    <property type="evidence" value="ECO:0007669"/>
    <property type="project" value="UniProtKB-KW"/>
</dbReference>
<name>A0A8H5WYR4_FUSCI</name>
<keyword evidence="2" id="KW-0378">Hydrolase</keyword>
<dbReference type="Proteomes" id="UP000572754">
    <property type="component" value="Unassembled WGS sequence"/>
</dbReference>
<evidence type="ECO:0000256" key="1">
    <source>
        <dbReference type="SAM" id="SignalP"/>
    </source>
</evidence>